<protein>
    <submittedName>
        <fullName evidence="8">Steroid 17-alpha-hydroxylase 17,20 lyase-like</fullName>
    </submittedName>
</protein>
<evidence type="ECO:0000256" key="3">
    <source>
        <dbReference type="ARBA" id="ARBA00022723"/>
    </source>
</evidence>
<dbReference type="OrthoDB" id="3934656at2759"/>
<name>A0A6S7IS07_PARCT</name>
<evidence type="ECO:0000256" key="1">
    <source>
        <dbReference type="ARBA" id="ARBA00010617"/>
    </source>
</evidence>
<gene>
    <name evidence="8" type="ORF">PACLA_8A066838</name>
</gene>
<dbReference type="GO" id="GO:0004508">
    <property type="term" value="F:steroid 17-alpha-monooxygenase activity"/>
    <property type="evidence" value="ECO:0007669"/>
    <property type="project" value="TreeGrafter"/>
</dbReference>
<dbReference type="EMBL" id="CACRXK020011799">
    <property type="protein sequence ID" value="CAB4022094.1"/>
    <property type="molecule type" value="Genomic_DNA"/>
</dbReference>
<keyword evidence="4" id="KW-0560">Oxidoreductase</keyword>
<keyword evidence="8" id="KW-0456">Lyase</keyword>
<dbReference type="GO" id="GO:0020037">
    <property type="term" value="F:heme binding"/>
    <property type="evidence" value="ECO:0007669"/>
    <property type="project" value="InterPro"/>
</dbReference>
<keyword evidence="5 7" id="KW-0408">Iron</keyword>
<proteinExistence type="inferred from homology"/>
<dbReference type="PRINTS" id="PR00385">
    <property type="entry name" value="P450"/>
</dbReference>
<comment type="similarity">
    <text evidence="1">Belongs to the cytochrome P450 family.</text>
</comment>
<comment type="caution">
    <text evidence="8">The sequence shown here is derived from an EMBL/GenBank/DDBJ whole genome shotgun (WGS) entry which is preliminary data.</text>
</comment>
<keyword evidence="2 7" id="KW-0349">Heme</keyword>
<keyword evidence="6" id="KW-0503">Monooxygenase</keyword>
<feature type="binding site" description="axial binding residue" evidence="7">
    <location>
        <position position="357"/>
    </location>
    <ligand>
        <name>heme</name>
        <dbReference type="ChEBI" id="CHEBI:30413"/>
    </ligand>
    <ligandPart>
        <name>Fe</name>
        <dbReference type="ChEBI" id="CHEBI:18248"/>
    </ligandPart>
</feature>
<evidence type="ECO:0000313" key="8">
    <source>
        <dbReference type="EMBL" id="CAB4022094.1"/>
    </source>
</evidence>
<dbReference type="GO" id="GO:0042446">
    <property type="term" value="P:hormone biosynthetic process"/>
    <property type="evidence" value="ECO:0007669"/>
    <property type="project" value="TreeGrafter"/>
</dbReference>
<evidence type="ECO:0000256" key="2">
    <source>
        <dbReference type="ARBA" id="ARBA00022617"/>
    </source>
</evidence>
<evidence type="ECO:0000256" key="4">
    <source>
        <dbReference type="ARBA" id="ARBA00023002"/>
    </source>
</evidence>
<dbReference type="PANTHER" id="PTHR24289">
    <property type="entry name" value="STEROID 17-ALPHA-HYDROXYLASE/17,20 LYASE"/>
    <property type="match status" value="1"/>
</dbReference>
<dbReference type="Proteomes" id="UP001152795">
    <property type="component" value="Unassembled WGS sequence"/>
</dbReference>
<sequence length="414" mass="46950">MERDLNSTDAGGDKTVVLNCASLVREARLGKLENVSGKAPGCIYLWHEIFGKDLITTDYSPELRFRRRVFKSAIHVFGAGIEQVSERAGHSVNIAIKEIDSHEGKPFSPRGILESSILVQLWEWLTSKKLQLNDSVIKSPSYLPTQTNRDIKRAKHIRNTVFPKEYHAQKEAYSPGVIRNLTDSFISCYEKEITKEANQDIGSMDDTAGLMCDVTFAGSDTTSSSLAWLFLYMVSYPDIQEKVHKELDVVVGSDRLPSWKDVRNMPYLQATLWEVQRVSGMMVVIGTSAIRDMTIGGYDVPKGTFVAVNLAKLHHDEREWPEPEKFKPERFLDSDGQFVGWNKLNGFLLFSIRRRQCAGQPLAKIMLFTFASILLHYYKIELPEGEKIPSTEVSEAALIRRPKDFKIVAKKRKD</sequence>
<keyword evidence="3 7" id="KW-0479">Metal-binding</keyword>
<keyword evidence="9" id="KW-1185">Reference proteome</keyword>
<dbReference type="InterPro" id="IPR001128">
    <property type="entry name" value="Cyt_P450"/>
</dbReference>
<accession>A0A6S7IS07</accession>
<dbReference type="InterPro" id="IPR036396">
    <property type="entry name" value="Cyt_P450_sf"/>
</dbReference>
<dbReference type="Pfam" id="PF00067">
    <property type="entry name" value="p450"/>
    <property type="match status" value="1"/>
</dbReference>
<reference evidence="8" key="1">
    <citation type="submission" date="2020-04" db="EMBL/GenBank/DDBJ databases">
        <authorList>
            <person name="Alioto T."/>
            <person name="Alioto T."/>
            <person name="Gomez Garrido J."/>
        </authorList>
    </citation>
    <scope>NUCLEOTIDE SEQUENCE</scope>
    <source>
        <strain evidence="8">A484AB</strain>
    </source>
</reference>
<dbReference type="InterPro" id="IPR002401">
    <property type="entry name" value="Cyt_P450_E_grp-I"/>
</dbReference>
<evidence type="ECO:0000256" key="5">
    <source>
        <dbReference type="ARBA" id="ARBA00023004"/>
    </source>
</evidence>
<dbReference type="GO" id="GO:0042448">
    <property type="term" value="P:progesterone metabolic process"/>
    <property type="evidence" value="ECO:0007669"/>
    <property type="project" value="TreeGrafter"/>
</dbReference>
<comment type="cofactor">
    <cofactor evidence="7">
        <name>heme</name>
        <dbReference type="ChEBI" id="CHEBI:30413"/>
    </cofactor>
</comment>
<dbReference type="GO" id="GO:0005506">
    <property type="term" value="F:iron ion binding"/>
    <property type="evidence" value="ECO:0007669"/>
    <property type="project" value="InterPro"/>
</dbReference>
<dbReference type="SUPFAM" id="SSF48264">
    <property type="entry name" value="Cytochrome P450"/>
    <property type="match status" value="1"/>
</dbReference>
<evidence type="ECO:0000256" key="7">
    <source>
        <dbReference type="PIRSR" id="PIRSR602401-1"/>
    </source>
</evidence>
<dbReference type="AlphaFoldDB" id="A0A6S7IS07"/>
<dbReference type="GO" id="GO:0016829">
    <property type="term" value="F:lyase activity"/>
    <property type="evidence" value="ECO:0007669"/>
    <property type="project" value="UniProtKB-KW"/>
</dbReference>
<dbReference type="PRINTS" id="PR00463">
    <property type="entry name" value="EP450I"/>
</dbReference>
<organism evidence="8 9">
    <name type="scientific">Paramuricea clavata</name>
    <name type="common">Red gorgonian</name>
    <name type="synonym">Violescent sea-whip</name>
    <dbReference type="NCBI Taxonomy" id="317549"/>
    <lineage>
        <taxon>Eukaryota</taxon>
        <taxon>Metazoa</taxon>
        <taxon>Cnidaria</taxon>
        <taxon>Anthozoa</taxon>
        <taxon>Octocorallia</taxon>
        <taxon>Malacalcyonacea</taxon>
        <taxon>Plexauridae</taxon>
        <taxon>Paramuricea</taxon>
    </lineage>
</organism>
<dbReference type="Gene3D" id="1.10.630.10">
    <property type="entry name" value="Cytochrome P450"/>
    <property type="match status" value="1"/>
</dbReference>
<evidence type="ECO:0000256" key="6">
    <source>
        <dbReference type="ARBA" id="ARBA00023033"/>
    </source>
</evidence>
<dbReference type="PANTHER" id="PTHR24289:SF1">
    <property type="entry name" value="STEROID 17-ALPHA-HYDROXYLASE_17,20 LYASE"/>
    <property type="match status" value="1"/>
</dbReference>
<evidence type="ECO:0000313" key="9">
    <source>
        <dbReference type="Proteomes" id="UP001152795"/>
    </source>
</evidence>